<dbReference type="PANTHER" id="PTHR30185">
    <property type="entry name" value="CRYPTIC BETA-GLUCOSIDE BGL OPERON ANTITERMINATOR"/>
    <property type="match status" value="1"/>
</dbReference>
<reference evidence="4 5" key="1">
    <citation type="submission" date="2017-05" db="EMBL/GenBank/DDBJ databases">
        <title>The Genome Sequence of Enterococcus faecium 7H8_DIV0219.</title>
        <authorList>
            <consortium name="The Broad Institute Genomics Platform"/>
            <consortium name="The Broad Institute Genomic Center for Infectious Diseases"/>
            <person name="Earl A."/>
            <person name="Manson A."/>
            <person name="Schwartman J."/>
            <person name="Gilmore M."/>
            <person name="Abouelleil A."/>
            <person name="Cao P."/>
            <person name="Chapman S."/>
            <person name="Cusick C."/>
            <person name="Shea T."/>
            <person name="Young S."/>
            <person name="Neafsey D."/>
            <person name="Nusbaum C."/>
            <person name="Birren B."/>
        </authorList>
    </citation>
    <scope>NUCLEOTIDE SEQUENCE [LARGE SCALE GENOMIC DNA]</scope>
    <source>
        <strain evidence="4 5">7H8_DIV0219</strain>
    </source>
</reference>
<dbReference type="AlphaFoldDB" id="A0A242BHH6"/>
<sequence length="474" mass="56286">MIRLLEGNYRKMEKIIRILSISDKWMTKKELAKRIGSSESTFVRYIEEIKIRWGTDVTIQSSQKLGYRLEHLNVPAYLNVLMEMSQSSTNSRLLNEIIVNPGKTIEYYCEKISISRSSFTRKLKQCNQILESYLLKVIVDQGFQLTSLKSELQLRIFVTFFFLSYYGRRTLPFPIEKKKIKEIMSKNNCQLNLFQEESPYEQSFFIMYFVVHLMRESQGNPFEWKAGDPYVKLINIDKKDFLILKNLLGKLKYSSYIKVVNYFVNTIFSEFSEKEKNEISEQIRKNISYCSFSSADCKEKNEEFVVRLLTQIYFFSRIFPYDTTHLTIRATFFAEQMQHRHIRLYAGFRAELQFYSTLLNRNLIYYLSSYIFWMLIGNPEIHHYTSDKKILIVSDLSLRHSRYIEEYVSDVLAVHKIHSETTAITEDQLSKYNLLEYDLIVTNQPIPNTHVPYMLIDDSVSFANEEELIRLFEL</sequence>
<organism evidence="4 5">
    <name type="scientific">Enterococcus faecium</name>
    <name type="common">Streptococcus faecium</name>
    <dbReference type="NCBI Taxonomy" id="1352"/>
    <lineage>
        <taxon>Bacteria</taxon>
        <taxon>Bacillati</taxon>
        <taxon>Bacillota</taxon>
        <taxon>Bacilli</taxon>
        <taxon>Lactobacillales</taxon>
        <taxon>Enterococcaceae</taxon>
        <taxon>Enterococcus</taxon>
    </lineage>
</organism>
<name>A0A242BHH6_ENTFC</name>
<dbReference type="Pfam" id="PF05043">
    <property type="entry name" value="Mga"/>
    <property type="match status" value="1"/>
</dbReference>
<dbReference type="PANTHER" id="PTHR30185:SF18">
    <property type="entry name" value="TRANSCRIPTIONAL REGULATOR MTLR"/>
    <property type="match status" value="1"/>
</dbReference>
<evidence type="ECO:0000313" key="5">
    <source>
        <dbReference type="Proteomes" id="UP000194885"/>
    </source>
</evidence>
<dbReference type="Proteomes" id="UP000194885">
    <property type="component" value="Unassembled WGS sequence"/>
</dbReference>
<keyword evidence="2" id="KW-0804">Transcription</keyword>
<proteinExistence type="predicted"/>
<dbReference type="Gene3D" id="1.10.10.10">
    <property type="entry name" value="Winged helix-like DNA-binding domain superfamily/Winged helix DNA-binding domain"/>
    <property type="match status" value="2"/>
</dbReference>
<dbReference type="InterPro" id="IPR036388">
    <property type="entry name" value="WH-like_DNA-bd_sf"/>
</dbReference>
<dbReference type="InterPro" id="IPR007737">
    <property type="entry name" value="Mga_HTH"/>
</dbReference>
<accession>A0A242BHH6</accession>
<gene>
    <name evidence="4" type="ORF">A5810_001200</name>
</gene>
<protein>
    <submittedName>
        <fullName evidence="4">M protein trans-acting positive regulator</fullName>
    </submittedName>
</protein>
<dbReference type="EMBL" id="NGKW01000002">
    <property type="protein sequence ID" value="OTN94954.1"/>
    <property type="molecule type" value="Genomic_DNA"/>
</dbReference>
<comment type="caution">
    <text evidence="4">The sequence shown here is derived from an EMBL/GenBank/DDBJ whole genome shotgun (WGS) entry which is preliminary data.</text>
</comment>
<dbReference type="InterPro" id="IPR050661">
    <property type="entry name" value="BglG_antiterminators"/>
</dbReference>
<evidence type="ECO:0000313" key="4">
    <source>
        <dbReference type="EMBL" id="OTN94954.1"/>
    </source>
</evidence>
<keyword evidence="1" id="KW-0805">Transcription regulation</keyword>
<evidence type="ECO:0000256" key="2">
    <source>
        <dbReference type="ARBA" id="ARBA00023163"/>
    </source>
</evidence>
<evidence type="ECO:0000256" key="1">
    <source>
        <dbReference type="ARBA" id="ARBA00023015"/>
    </source>
</evidence>
<feature type="domain" description="Mga helix-turn-helix" evidence="3">
    <location>
        <begin position="79"/>
        <end position="162"/>
    </location>
</feature>
<evidence type="ECO:0000259" key="3">
    <source>
        <dbReference type="Pfam" id="PF05043"/>
    </source>
</evidence>